<sequence>MSIPRLPVHSPAQVAPAAPPTWRDRWRRRREVARARIEMEETLERDQLQALLSAARAYVETSWIQGAWFAVRTDDGRERLVRGGSALLIDDARIVGSCLVGAIIRAGGGTGAVQEQPVQRALDAVWHALNAPEGVPVQWGPPPMTRMQHVRDLTRWNDREAESAAEVASLLLTAERVVMSEAR</sequence>
<reference evidence="2 3" key="1">
    <citation type="submission" date="2018-10" db="EMBL/GenBank/DDBJ databases">
        <title>Sequencing the genomes of 1000 actinobacteria strains.</title>
        <authorList>
            <person name="Klenk H.-P."/>
        </authorList>
    </citation>
    <scope>NUCLEOTIDE SEQUENCE [LARGE SCALE GENOMIC DNA]</scope>
    <source>
        <strain evidence="2 3">DSM 17894</strain>
    </source>
</reference>
<keyword evidence="3" id="KW-1185">Reference proteome</keyword>
<dbReference type="InterPro" id="IPR045677">
    <property type="entry name" value="DUF6197"/>
</dbReference>
<dbReference type="Proteomes" id="UP000280008">
    <property type="component" value="Unassembled WGS sequence"/>
</dbReference>
<evidence type="ECO:0000313" key="3">
    <source>
        <dbReference type="Proteomes" id="UP000280008"/>
    </source>
</evidence>
<feature type="region of interest" description="Disordered" evidence="1">
    <location>
        <begin position="1"/>
        <end position="20"/>
    </location>
</feature>
<gene>
    <name evidence="2" type="ORF">C8E83_3241</name>
</gene>
<comment type="caution">
    <text evidence="2">The sequence shown here is derived from an EMBL/GenBank/DDBJ whole genome shotgun (WGS) entry which is preliminary data.</text>
</comment>
<dbReference type="Pfam" id="PF19698">
    <property type="entry name" value="DUF6197"/>
    <property type="match status" value="1"/>
</dbReference>
<proteinExistence type="predicted"/>
<evidence type="ECO:0000256" key="1">
    <source>
        <dbReference type="SAM" id="MobiDB-lite"/>
    </source>
</evidence>
<dbReference type="AlphaFoldDB" id="A0A495IJD6"/>
<dbReference type="OrthoDB" id="3829127at2"/>
<accession>A0A495IJD6</accession>
<dbReference type="EMBL" id="RBKS01000001">
    <property type="protein sequence ID" value="RKR76077.1"/>
    <property type="molecule type" value="Genomic_DNA"/>
</dbReference>
<name>A0A495IJD6_9MICO</name>
<dbReference type="RefSeq" id="WP_147430209.1">
    <property type="nucleotide sequence ID" value="NZ_RBKS01000001.1"/>
</dbReference>
<protein>
    <submittedName>
        <fullName evidence="2">Uncharacterized protein</fullName>
    </submittedName>
</protein>
<organism evidence="2 3">
    <name type="scientific">Frondihabitans australicus</name>
    <dbReference type="NCBI Taxonomy" id="386892"/>
    <lineage>
        <taxon>Bacteria</taxon>
        <taxon>Bacillati</taxon>
        <taxon>Actinomycetota</taxon>
        <taxon>Actinomycetes</taxon>
        <taxon>Micrococcales</taxon>
        <taxon>Microbacteriaceae</taxon>
        <taxon>Frondihabitans</taxon>
    </lineage>
</organism>
<evidence type="ECO:0000313" key="2">
    <source>
        <dbReference type="EMBL" id="RKR76077.1"/>
    </source>
</evidence>